<dbReference type="Proteomes" id="UP000000466">
    <property type="component" value="Chromosome"/>
</dbReference>
<dbReference type="RefSeq" id="WP_015047405.1">
    <property type="nucleotide sequence ID" value="NC_018868.3"/>
</dbReference>
<dbReference type="HAMAP" id="MF_00675">
    <property type="entry name" value="UxaC"/>
    <property type="match status" value="1"/>
</dbReference>
<evidence type="ECO:0000256" key="3">
    <source>
        <dbReference type="ARBA" id="ARBA00008397"/>
    </source>
</evidence>
<comment type="catalytic activity">
    <reaction evidence="1 7">
        <text>D-glucuronate = D-fructuronate</text>
        <dbReference type="Rhea" id="RHEA:13049"/>
        <dbReference type="ChEBI" id="CHEBI:58720"/>
        <dbReference type="ChEBI" id="CHEBI:59863"/>
        <dbReference type="EC" id="5.3.1.12"/>
    </reaction>
</comment>
<comment type="pathway">
    <text evidence="2 7">Carbohydrate metabolism; pentose and glucuronate interconversion.</text>
</comment>
<dbReference type="InterPro" id="IPR003766">
    <property type="entry name" value="Uronate_isomerase"/>
</dbReference>
<evidence type="ECO:0000256" key="4">
    <source>
        <dbReference type="ARBA" id="ARBA00012546"/>
    </source>
</evidence>
<dbReference type="EMBL" id="CP003746">
    <property type="protein sequence ID" value="AFU99241.1"/>
    <property type="molecule type" value="Genomic_DNA"/>
</dbReference>
<accession>K4KJT1</accession>
<dbReference type="AlphaFoldDB" id="K4KJT1"/>
<dbReference type="OrthoDB" id="9766564at2"/>
<keyword evidence="6 7" id="KW-0413">Isomerase</keyword>
<dbReference type="NCBIfam" id="NF002794">
    <property type="entry name" value="PRK02925.1"/>
    <property type="match status" value="1"/>
</dbReference>
<dbReference type="PANTHER" id="PTHR30068">
    <property type="entry name" value="URONATE ISOMERASE"/>
    <property type="match status" value="1"/>
</dbReference>
<evidence type="ECO:0000256" key="5">
    <source>
        <dbReference type="ARBA" id="ARBA00020555"/>
    </source>
</evidence>
<dbReference type="Gene3D" id="3.20.20.140">
    <property type="entry name" value="Metal-dependent hydrolases"/>
    <property type="match status" value="1"/>
</dbReference>
<dbReference type="Pfam" id="PF02614">
    <property type="entry name" value="UxaC"/>
    <property type="match status" value="1"/>
</dbReference>
<organism evidence="8 9">
    <name type="scientific">Simiduia agarivorans (strain DSM 21679 / JCM 13881 / BCRC 17597 / SA1)</name>
    <dbReference type="NCBI Taxonomy" id="1117647"/>
    <lineage>
        <taxon>Bacteria</taxon>
        <taxon>Pseudomonadati</taxon>
        <taxon>Pseudomonadota</taxon>
        <taxon>Gammaproteobacteria</taxon>
        <taxon>Cellvibrionales</taxon>
        <taxon>Cellvibrionaceae</taxon>
        <taxon>Simiduia</taxon>
    </lineage>
</organism>
<dbReference type="SUPFAM" id="SSF51556">
    <property type="entry name" value="Metallo-dependent hydrolases"/>
    <property type="match status" value="1"/>
</dbReference>
<dbReference type="Gene3D" id="1.10.2020.10">
    <property type="entry name" value="uronate isomerase, domain 2, chain A"/>
    <property type="match status" value="1"/>
</dbReference>
<evidence type="ECO:0000256" key="1">
    <source>
        <dbReference type="ARBA" id="ARBA00001165"/>
    </source>
</evidence>
<dbReference type="KEGG" id="saga:M5M_10300"/>
<evidence type="ECO:0000256" key="2">
    <source>
        <dbReference type="ARBA" id="ARBA00004892"/>
    </source>
</evidence>
<protein>
    <recommendedName>
        <fullName evidence="5 7">Uronate isomerase</fullName>
        <ecNumber evidence="4 7">5.3.1.12</ecNumber>
    </recommendedName>
    <alternativeName>
        <fullName evidence="7">Glucuronate isomerase</fullName>
    </alternativeName>
    <alternativeName>
        <fullName evidence="7">Uronic isomerase</fullName>
    </alternativeName>
</protein>
<comment type="similarity">
    <text evidence="3 7">Belongs to the metallo-dependent hydrolases superfamily. Uronate isomerase family.</text>
</comment>
<reference evidence="8 9" key="1">
    <citation type="journal article" date="2013" name="Genome Announc.">
        <title>Complete genome sequence of Simiduia agarivorans SA1(T), a marine bacterium able to degrade a variety of polysaccharides.</title>
        <authorList>
            <person name="Lin S.Y."/>
            <person name="Shieh W.Y."/>
            <person name="Chen J.S."/>
            <person name="Tang S.L."/>
        </authorList>
    </citation>
    <scope>NUCLEOTIDE SEQUENCE [LARGE SCALE GENOMIC DNA]</scope>
    <source>
        <strain evidence="9">DSM 21679 / JCM 13881 / BCRC 17597 / SA1</strain>
    </source>
</reference>
<gene>
    <name evidence="7" type="primary">uxaC</name>
    <name evidence="8" type="ordered locus">M5M_10300</name>
</gene>
<evidence type="ECO:0000256" key="6">
    <source>
        <dbReference type="ARBA" id="ARBA00023235"/>
    </source>
</evidence>
<comment type="catalytic activity">
    <reaction evidence="7">
        <text>aldehydo-D-galacturonate = keto-D-tagaturonate</text>
        <dbReference type="Rhea" id="RHEA:27702"/>
        <dbReference type="ChEBI" id="CHEBI:12952"/>
        <dbReference type="ChEBI" id="CHEBI:17886"/>
    </reaction>
</comment>
<dbReference type="eggNOG" id="COG1904">
    <property type="taxonomic scope" value="Bacteria"/>
</dbReference>
<dbReference type="HOGENOM" id="CLU_044465_0_0_6"/>
<dbReference type="STRING" id="1117647.M5M_10300"/>
<name>K4KJT1_SIMAS</name>
<dbReference type="PANTHER" id="PTHR30068:SF4">
    <property type="entry name" value="URONATE ISOMERASE"/>
    <property type="match status" value="1"/>
</dbReference>
<dbReference type="UniPathway" id="UPA00246"/>
<keyword evidence="9" id="KW-1185">Reference proteome</keyword>
<sequence>MSKPLNLNPDRLFPAEPGVRAIARRLYETVAGLPIISPHGHTDPAWFATNAPFGNPAELLIIPDHYVFRMLYSQGIAMESLGIPTKDGTPVETDPRKIWQLFADNYHLFRGTPSRMWLDHVFSEVFGLTVALSSETATHYYDHIDAALKTEAFLPRNLFERFNIEVIATTESPLDELKHHQAIRASGWGGKIITAFRPDDVLDPEYEGFSDNLRRLGELAGESVETYAGYLNALRKRRLFFKEMGATSTDHGHPCATTANLSPAEAEALYLKARRGECSPEEARTFRGQMLTEMAGMSIDDGLVMQIHPGASRNHNAQVFQRWGRDKGADVPSQTEYVNALKPLLDKYGNHPKLEIILFTLDETSYSRELAPLAGHYPTLKLGPSWWFHDSPEGMRRFREQVTETAGFYNTVGFNDDTRAFLSIPARHDVARRMDCAFLAELVADHRIDEDEAVQLAADLAYHFAKKAYKL</sequence>
<dbReference type="GO" id="GO:0019698">
    <property type="term" value="P:D-galacturonate catabolic process"/>
    <property type="evidence" value="ECO:0007669"/>
    <property type="project" value="TreeGrafter"/>
</dbReference>
<evidence type="ECO:0000313" key="9">
    <source>
        <dbReference type="Proteomes" id="UP000000466"/>
    </source>
</evidence>
<dbReference type="GO" id="GO:0008880">
    <property type="term" value="F:glucuronate isomerase activity"/>
    <property type="evidence" value="ECO:0007669"/>
    <property type="project" value="UniProtKB-UniRule"/>
</dbReference>
<dbReference type="InterPro" id="IPR032466">
    <property type="entry name" value="Metal_Hydrolase"/>
</dbReference>
<dbReference type="GO" id="GO:0042840">
    <property type="term" value="P:D-glucuronate catabolic process"/>
    <property type="evidence" value="ECO:0007669"/>
    <property type="project" value="TreeGrafter"/>
</dbReference>
<evidence type="ECO:0000313" key="8">
    <source>
        <dbReference type="EMBL" id="AFU99241.1"/>
    </source>
</evidence>
<dbReference type="EC" id="5.3.1.12" evidence="4 7"/>
<proteinExistence type="inferred from homology"/>
<evidence type="ECO:0000256" key="7">
    <source>
        <dbReference type="HAMAP-Rule" id="MF_00675"/>
    </source>
</evidence>